<reference evidence="1" key="2">
    <citation type="submission" date="2006-11" db="EMBL/GenBank/DDBJ databases">
        <title>Sequence and Organization of the Antheraea pernyi Nucleopolyhedrovirus Genome.</title>
        <authorList>
            <consortium name="Biotechnology Research Institute"/>
            <consortium name="National Key facility for Crop Gene Resources and Genetic Improvement"/>
            <consortium name="Chinese Academy of Agricultural Sciences"/>
            <consortium name="Beijing 100081"/>
            <consortium name="China"/>
            <person name="Nie Z.M."/>
            <person name="Zhang Z.F."/>
            <person name="Wang D."/>
            <person name="He P.A."/>
            <person name="Jiang C.Y."/>
            <person name="Song L."/>
            <person name="Chen F."/>
            <person name="Xu J."/>
            <person name="Yang L."/>
            <person name="Yu L.L."/>
            <person name="Chen J."/>
            <person name="Lv Z.B."/>
            <person name="Wu X.F."/>
            <person name="Zhang Y.Z."/>
        </authorList>
    </citation>
    <scope>NUCLEOTIDE SEQUENCE</scope>
    <source>
        <strain evidence="1">Zhenjiang</strain>
    </source>
</reference>
<sequence length="143" mass="16407">MATWYLIKKKKQFKHSITFFSPVCLLAHKRRRDARSMLAFFDQLVHFAIVAFAHHAVRGLLPDAVGLKRFIIFVEAQLIGRPLAAEAKLVFVIHNAFYNFSQRHFFHVGDQPIICQDNSVCSANRSAVKYLPAARRAQRQNSP</sequence>
<dbReference type="RefSeq" id="YP_611063.2">
    <property type="nucleotide sequence ID" value="NC_008035.3"/>
</dbReference>
<organismHost>
    <name type="scientific">Antheraea pernyi</name>
    <name type="common">Chinese oak silk moth</name>
    <name type="synonym">Bombyx pernyi</name>
    <dbReference type="NCBI Taxonomy" id="7119"/>
</organismHost>
<organism evidence="1 2">
    <name type="scientific">Antheraea pernyi nuclear polyhedrosis virus</name>
    <name type="common">ApNPV</name>
    <dbReference type="NCBI Taxonomy" id="161494"/>
    <lineage>
        <taxon>Viruses</taxon>
        <taxon>Viruses incertae sedis</taxon>
        <taxon>Naldaviricetes</taxon>
        <taxon>Lefavirales</taxon>
        <taxon>Baculoviridae</taxon>
        <taxon>Alphabaculovirus</taxon>
        <taxon>Alphabaculovirus anpernyi</taxon>
    </lineage>
</organism>
<protein>
    <submittedName>
        <fullName evidence="1">Uncharacterized protein</fullName>
    </submittedName>
</protein>
<dbReference type="GeneID" id="5141448"/>
<name>Q1HH03_NPVAP</name>
<evidence type="ECO:0000313" key="1">
    <source>
        <dbReference type="EMBL" id="ABF50330.1"/>
    </source>
</evidence>
<proteinExistence type="predicted"/>
<accession>Q1HH03</accession>
<dbReference type="Proteomes" id="UP000204470">
    <property type="component" value="Segment"/>
</dbReference>
<evidence type="ECO:0000313" key="2">
    <source>
        <dbReference type="Proteomes" id="UP000204470"/>
    </source>
</evidence>
<dbReference type="OrthoDB" id="27447at10239"/>
<keyword evidence="2" id="KW-1185">Reference proteome</keyword>
<reference evidence="1" key="1">
    <citation type="submission" date="2006-05" db="EMBL/GenBank/DDBJ databases">
        <authorList>
            <person name="Nie Z.M."/>
            <person name="Zhang Z.F."/>
            <person name="Wang D."/>
            <person name="He P.A."/>
            <person name="Jiang C.Y."/>
            <person name="Song L."/>
            <person name="Chen F."/>
            <person name="Xu J."/>
            <person name="Yang L."/>
            <person name="Yu L.L."/>
            <person name="Chen J."/>
            <person name="Lv Z.B."/>
            <person name="Wu X.F."/>
            <person name="Zhang Y.Z."/>
        </authorList>
    </citation>
    <scope>NUCLEOTIDE SEQUENCE [LARGE SCALE GENOMIC DNA]</scope>
    <source>
        <strain evidence="1">Zhenjiang</strain>
    </source>
</reference>
<dbReference type="KEGG" id="vg:5141448"/>
<dbReference type="EMBL" id="DQ486030">
    <property type="protein sequence ID" value="ABF50330.1"/>
    <property type="molecule type" value="Genomic_DNA"/>
</dbReference>